<sequence length="290" mass="31942">MQKNTLPWLIALTAWIAGSTYWHVCKIKEVCDEPLVKSASSANTLTKPSFDIHNSDGLSLKASGNIKFPQSGETPNVSEVLPQLAQLKDYLAKNPSLQMLLIGRYASDEKNNTSFANLGIARAEALKGIILGEKGNPQSIVTDGLLSDSLYFQADTLIGGIDVIFKRVASQSTTSSNLESSPDLTLYFPYAKTDFSHSEEIDKKIEEVLAFLKAHPSQQVTLTGYTDNKGSDELNLKLSARRAQNVQDFFVRRGLSPEQFKIVSQGKANPQGNNETEEGRQENRRVVLSF</sequence>
<comment type="caution">
    <text evidence="7">The sequence shown here is derived from an EMBL/GenBank/DDBJ whole genome shotgun (WGS) entry which is preliminary data.</text>
</comment>
<feature type="domain" description="OmpA-like" evidence="6">
    <location>
        <begin position="175"/>
        <end position="290"/>
    </location>
</feature>
<organism evidence="7 8">
    <name type="scientific">Flectobacillus roseus</name>
    <dbReference type="NCBI Taxonomy" id="502259"/>
    <lineage>
        <taxon>Bacteria</taxon>
        <taxon>Pseudomonadati</taxon>
        <taxon>Bacteroidota</taxon>
        <taxon>Cytophagia</taxon>
        <taxon>Cytophagales</taxon>
        <taxon>Flectobacillaceae</taxon>
        <taxon>Flectobacillus</taxon>
    </lineage>
</organism>
<evidence type="ECO:0000256" key="3">
    <source>
        <dbReference type="ARBA" id="ARBA00023237"/>
    </source>
</evidence>
<dbReference type="EMBL" id="JASHIF010000010">
    <property type="protein sequence ID" value="MDI9860336.1"/>
    <property type="molecule type" value="Genomic_DNA"/>
</dbReference>
<evidence type="ECO:0000256" key="5">
    <source>
        <dbReference type="SAM" id="MobiDB-lite"/>
    </source>
</evidence>
<keyword evidence="3" id="KW-0998">Cell outer membrane</keyword>
<name>A0ABT6YAU7_9BACT</name>
<dbReference type="InterPro" id="IPR050330">
    <property type="entry name" value="Bact_OuterMem_StrucFunc"/>
</dbReference>
<protein>
    <submittedName>
        <fullName evidence="7">OmpA family protein</fullName>
    </submittedName>
</protein>
<feature type="compositionally biased region" description="Basic and acidic residues" evidence="5">
    <location>
        <begin position="277"/>
        <end position="290"/>
    </location>
</feature>
<dbReference type="PANTHER" id="PTHR30329:SF21">
    <property type="entry name" value="LIPOPROTEIN YIAD-RELATED"/>
    <property type="match status" value="1"/>
</dbReference>
<dbReference type="InterPro" id="IPR006664">
    <property type="entry name" value="OMP_bac"/>
</dbReference>
<evidence type="ECO:0000256" key="4">
    <source>
        <dbReference type="PROSITE-ProRule" id="PRU00473"/>
    </source>
</evidence>
<dbReference type="PRINTS" id="PR01021">
    <property type="entry name" value="OMPADOMAIN"/>
</dbReference>
<dbReference type="RefSeq" id="WP_283345074.1">
    <property type="nucleotide sequence ID" value="NZ_JASHIF010000010.1"/>
</dbReference>
<dbReference type="InterPro" id="IPR036737">
    <property type="entry name" value="OmpA-like_sf"/>
</dbReference>
<dbReference type="Pfam" id="PF00691">
    <property type="entry name" value="OmpA"/>
    <property type="match status" value="1"/>
</dbReference>
<evidence type="ECO:0000259" key="6">
    <source>
        <dbReference type="PROSITE" id="PS51123"/>
    </source>
</evidence>
<dbReference type="PANTHER" id="PTHR30329">
    <property type="entry name" value="STATOR ELEMENT OF FLAGELLAR MOTOR COMPLEX"/>
    <property type="match status" value="1"/>
</dbReference>
<keyword evidence="8" id="KW-1185">Reference proteome</keyword>
<gene>
    <name evidence="7" type="ORF">QM524_14070</name>
</gene>
<dbReference type="SUPFAM" id="SSF103088">
    <property type="entry name" value="OmpA-like"/>
    <property type="match status" value="1"/>
</dbReference>
<dbReference type="InterPro" id="IPR006665">
    <property type="entry name" value="OmpA-like"/>
</dbReference>
<dbReference type="Proteomes" id="UP001236507">
    <property type="component" value="Unassembled WGS sequence"/>
</dbReference>
<evidence type="ECO:0000256" key="2">
    <source>
        <dbReference type="ARBA" id="ARBA00023136"/>
    </source>
</evidence>
<evidence type="ECO:0000256" key="1">
    <source>
        <dbReference type="ARBA" id="ARBA00004442"/>
    </source>
</evidence>
<evidence type="ECO:0000313" key="7">
    <source>
        <dbReference type="EMBL" id="MDI9860336.1"/>
    </source>
</evidence>
<feature type="region of interest" description="Disordered" evidence="5">
    <location>
        <begin position="262"/>
        <end position="290"/>
    </location>
</feature>
<dbReference type="Gene3D" id="3.30.1330.60">
    <property type="entry name" value="OmpA-like domain"/>
    <property type="match status" value="1"/>
</dbReference>
<evidence type="ECO:0000313" key="8">
    <source>
        <dbReference type="Proteomes" id="UP001236507"/>
    </source>
</evidence>
<proteinExistence type="predicted"/>
<reference evidence="7 8" key="1">
    <citation type="submission" date="2023-05" db="EMBL/GenBank/DDBJ databases">
        <title>Novel species of genus Flectobacillus isolated from stream in China.</title>
        <authorList>
            <person name="Lu H."/>
        </authorList>
    </citation>
    <scope>NUCLEOTIDE SEQUENCE [LARGE SCALE GENOMIC DNA]</scope>
    <source>
        <strain evidence="7 8">KCTC 42575</strain>
    </source>
</reference>
<comment type="subcellular location">
    <subcellularLocation>
        <location evidence="1">Cell outer membrane</location>
    </subcellularLocation>
</comment>
<dbReference type="PROSITE" id="PS51123">
    <property type="entry name" value="OMPA_2"/>
    <property type="match status" value="1"/>
</dbReference>
<accession>A0ABT6YAU7</accession>
<dbReference type="CDD" id="cd07185">
    <property type="entry name" value="OmpA_C-like"/>
    <property type="match status" value="1"/>
</dbReference>
<keyword evidence="2 4" id="KW-0472">Membrane</keyword>